<feature type="binding site" evidence="10">
    <location>
        <position position="157"/>
    </location>
    <ligand>
        <name>Zn(2+)</name>
        <dbReference type="ChEBI" id="CHEBI:29105"/>
    </ligand>
</feature>
<dbReference type="EMBL" id="NAJQ01000068">
    <property type="protein sequence ID" value="TKA80546.1"/>
    <property type="molecule type" value="Genomic_DNA"/>
</dbReference>
<evidence type="ECO:0000259" key="11">
    <source>
        <dbReference type="Pfam" id="PF01979"/>
    </source>
</evidence>
<reference evidence="12 13" key="1">
    <citation type="submission" date="2017-03" db="EMBL/GenBank/DDBJ databases">
        <title>Genomes of endolithic fungi from Antarctica.</title>
        <authorList>
            <person name="Coleine C."/>
            <person name="Masonjones S."/>
            <person name="Stajich J.E."/>
        </authorList>
    </citation>
    <scope>NUCLEOTIDE SEQUENCE [LARGE SCALE GENOMIC DNA]</scope>
    <source>
        <strain evidence="12 13">CCFEE 5184</strain>
    </source>
</reference>
<dbReference type="PIRSF" id="PIRSF038994">
    <property type="entry name" value="NagA"/>
    <property type="match status" value="1"/>
</dbReference>
<name>A0A4U0XVS1_9PEZI</name>
<keyword evidence="13" id="KW-1185">Reference proteome</keyword>
<dbReference type="STRING" id="329884.A0A4U0XVS1"/>
<protein>
    <recommendedName>
        <fullName evidence="3">N-acetylglucosamine-6-phosphate deacetylase</fullName>
        <ecNumber evidence="2">3.5.1.25</ecNumber>
    </recommendedName>
</protein>
<evidence type="ECO:0000256" key="4">
    <source>
        <dbReference type="ARBA" id="ARBA00022723"/>
    </source>
</evidence>
<comment type="caution">
    <text evidence="12">The sequence shown here is derived from an EMBL/GenBank/DDBJ whole genome shotgun (WGS) entry which is preliminary data.</text>
</comment>
<dbReference type="InterPro" id="IPR011059">
    <property type="entry name" value="Metal-dep_hydrolase_composite"/>
</dbReference>
<feature type="binding site" evidence="9">
    <location>
        <begin position="261"/>
        <end position="262"/>
    </location>
    <ligand>
        <name>substrate</name>
    </ligand>
</feature>
<organism evidence="12 13">
    <name type="scientific">Friedmanniomyces simplex</name>
    <dbReference type="NCBI Taxonomy" id="329884"/>
    <lineage>
        <taxon>Eukaryota</taxon>
        <taxon>Fungi</taxon>
        <taxon>Dikarya</taxon>
        <taxon>Ascomycota</taxon>
        <taxon>Pezizomycotina</taxon>
        <taxon>Dothideomycetes</taxon>
        <taxon>Dothideomycetidae</taxon>
        <taxon>Mycosphaerellales</taxon>
        <taxon>Teratosphaeriaceae</taxon>
        <taxon>Friedmanniomyces</taxon>
    </lineage>
</organism>
<accession>A0A4U0XVS1</accession>
<dbReference type="InterPro" id="IPR006680">
    <property type="entry name" value="Amidohydro-rel"/>
</dbReference>
<dbReference type="FunFam" id="3.20.20.140:FF:000065">
    <property type="entry name" value="N-acetylglucosamine-6-phosphate deacetylase"/>
    <property type="match status" value="1"/>
</dbReference>
<dbReference type="GO" id="GO:0008448">
    <property type="term" value="F:N-acetylglucosamine-6-phosphate deacetylase activity"/>
    <property type="evidence" value="ECO:0007669"/>
    <property type="project" value="UniProtKB-EC"/>
</dbReference>
<feature type="binding site" evidence="9">
    <location>
        <position position="269"/>
    </location>
    <ligand>
        <name>substrate</name>
    </ligand>
</feature>
<evidence type="ECO:0000256" key="7">
    <source>
        <dbReference type="ARBA" id="ARBA00047647"/>
    </source>
</evidence>
<feature type="binding site" evidence="10">
    <location>
        <position position="237"/>
    </location>
    <ligand>
        <name>Zn(2+)</name>
        <dbReference type="ChEBI" id="CHEBI:29105"/>
    </ligand>
</feature>
<dbReference type="GO" id="GO:0046872">
    <property type="term" value="F:metal ion binding"/>
    <property type="evidence" value="ECO:0007669"/>
    <property type="project" value="UniProtKB-KW"/>
</dbReference>
<comment type="cofactor">
    <cofactor evidence="10">
        <name>a divalent metal cation</name>
        <dbReference type="ChEBI" id="CHEBI:60240"/>
    </cofactor>
    <text evidence="10">Binds 1 divalent metal cation per subunit.</text>
</comment>
<feature type="domain" description="Amidohydrolase-related" evidence="11">
    <location>
        <begin position="66"/>
        <end position="412"/>
    </location>
</feature>
<evidence type="ECO:0000256" key="1">
    <source>
        <dbReference type="ARBA" id="ARBA00010716"/>
    </source>
</evidence>
<evidence type="ECO:0000256" key="2">
    <source>
        <dbReference type="ARBA" id="ARBA00011899"/>
    </source>
</evidence>
<dbReference type="InterPro" id="IPR003764">
    <property type="entry name" value="GlcNAc_6-P_deAcase"/>
</dbReference>
<feature type="binding site" evidence="9">
    <location>
        <position position="296"/>
    </location>
    <ligand>
        <name>substrate</name>
    </ligand>
</feature>
<evidence type="ECO:0000313" key="13">
    <source>
        <dbReference type="Proteomes" id="UP000309340"/>
    </source>
</evidence>
<dbReference type="Pfam" id="PF01979">
    <property type="entry name" value="Amidohydro_1"/>
    <property type="match status" value="1"/>
</dbReference>
<comment type="similarity">
    <text evidence="1">Belongs to the metallo-dependent hydrolases superfamily. NagA family.</text>
</comment>
<dbReference type="InterPro" id="IPR032466">
    <property type="entry name" value="Metal_Hydrolase"/>
</dbReference>
<proteinExistence type="inferred from homology"/>
<dbReference type="SUPFAM" id="SSF51556">
    <property type="entry name" value="Metallo-dependent hydrolases"/>
    <property type="match status" value="1"/>
</dbReference>
<dbReference type="Gene3D" id="3.20.20.140">
    <property type="entry name" value="Metal-dependent hydrolases"/>
    <property type="match status" value="1"/>
</dbReference>
<evidence type="ECO:0000256" key="5">
    <source>
        <dbReference type="ARBA" id="ARBA00022801"/>
    </source>
</evidence>
<dbReference type="AlphaFoldDB" id="A0A4U0XVS1"/>
<comment type="catalytic activity">
    <reaction evidence="7">
        <text>N-acetyl-D-glucosamine 6-phosphate + H2O = D-glucosamine 6-phosphate + acetate</text>
        <dbReference type="Rhea" id="RHEA:22936"/>
        <dbReference type="ChEBI" id="CHEBI:15377"/>
        <dbReference type="ChEBI" id="CHEBI:30089"/>
        <dbReference type="ChEBI" id="CHEBI:57513"/>
        <dbReference type="ChEBI" id="CHEBI:58725"/>
        <dbReference type="EC" id="3.5.1.25"/>
    </reaction>
</comment>
<evidence type="ECO:0000256" key="10">
    <source>
        <dbReference type="PIRSR" id="PIRSR038994-3"/>
    </source>
</evidence>
<dbReference type="GO" id="GO:0006046">
    <property type="term" value="P:N-acetylglucosamine catabolic process"/>
    <property type="evidence" value="ECO:0007669"/>
    <property type="project" value="TreeGrafter"/>
</dbReference>
<evidence type="ECO:0000313" key="12">
    <source>
        <dbReference type="EMBL" id="TKA80546.1"/>
    </source>
</evidence>
<gene>
    <name evidence="12" type="ORF">B0A55_01997</name>
</gene>
<dbReference type="Proteomes" id="UP000309340">
    <property type="component" value="Unassembled WGS sequence"/>
</dbReference>
<evidence type="ECO:0000256" key="3">
    <source>
        <dbReference type="ARBA" id="ARBA00018029"/>
    </source>
</evidence>
<keyword evidence="5" id="KW-0378">Hydrolase</keyword>
<evidence type="ECO:0000256" key="9">
    <source>
        <dbReference type="PIRSR" id="PIRSR038994-2"/>
    </source>
</evidence>
<keyword evidence="4 10" id="KW-0479">Metal-binding</keyword>
<dbReference type="EC" id="3.5.1.25" evidence="2"/>
<evidence type="ECO:0000256" key="8">
    <source>
        <dbReference type="PIRSR" id="PIRSR038994-1"/>
    </source>
</evidence>
<dbReference type="PANTHER" id="PTHR11113">
    <property type="entry name" value="N-ACETYLGLUCOSAMINE-6-PHOSPHATE DEACETYLASE"/>
    <property type="match status" value="1"/>
</dbReference>
<dbReference type="OrthoDB" id="10264777at2759"/>
<keyword evidence="6" id="KW-0119">Carbohydrate metabolism</keyword>
<feature type="active site" description="Proton donor/acceptor" evidence="8">
    <location>
        <position position="318"/>
    </location>
</feature>
<dbReference type="PANTHER" id="PTHR11113:SF14">
    <property type="entry name" value="N-ACETYLGLUCOSAMINE-6-PHOSPHATE DEACETYLASE"/>
    <property type="match status" value="1"/>
</dbReference>
<sequence>MPAPISPSRPATGITRLTGGLLVHNHKLLPADLWISSATGKILHSQQVFYEHHAVPDETLDLHGKILCPGFIDVQFNGGFGFDFSTIPSDEEGGMRGYEKGLRGLNKRLVRTGVTSYLPTLPSQRAEVYAEALKYLGPSGGARDASEGSESLGAHCEGPFIAPSKKGIHSLQVLQEAPNGFADMEACYGAENLVPTKDDSGRRTTPITMITAAPEVPGIASCIPEVARRGIRFAMGHTEATYEEASAAIAAGASMITHLFNAMRPLHHRDPGIFGVLGKAEGKERPYYGVISDGIHLHPTTVKIAWAAHPEGFILVTDAMKTVGLPDGTYDWTNGDRWVKRGALLTREGSETIAGSSATLVECVGNFWTWSHASVPEVVRAVTETPAEMLGLRGVKGCLEAGADADLLVLDVGEEGEGEGEGRREVKVERVWKFGMLVYDARDETVGA</sequence>
<feature type="binding site" evidence="9">
    <location>
        <position position="168"/>
    </location>
    <ligand>
        <name>substrate</name>
    </ligand>
</feature>
<feature type="binding site" evidence="10">
    <location>
        <position position="258"/>
    </location>
    <ligand>
        <name>Zn(2+)</name>
        <dbReference type="ChEBI" id="CHEBI:29105"/>
    </ligand>
</feature>
<feature type="binding site" evidence="9">
    <location>
        <begin position="353"/>
        <end position="355"/>
    </location>
    <ligand>
        <name>substrate</name>
    </ligand>
</feature>
<evidence type="ECO:0000256" key="6">
    <source>
        <dbReference type="ARBA" id="ARBA00023277"/>
    </source>
</evidence>
<dbReference type="SUPFAM" id="SSF51338">
    <property type="entry name" value="Composite domain of metallo-dependent hydrolases"/>
    <property type="match status" value="1"/>
</dbReference>